<keyword evidence="7" id="KW-1185">Reference proteome</keyword>
<dbReference type="InterPro" id="IPR036390">
    <property type="entry name" value="WH_DNA-bd_sf"/>
</dbReference>
<keyword evidence="1" id="KW-0805">Transcription regulation</keyword>
<keyword evidence="3" id="KW-0804">Transcription</keyword>
<dbReference type="SUPFAM" id="SSF46785">
    <property type="entry name" value="Winged helix' DNA-binding domain"/>
    <property type="match status" value="1"/>
</dbReference>
<evidence type="ECO:0000313" key="7">
    <source>
        <dbReference type="Proteomes" id="UP001380822"/>
    </source>
</evidence>
<dbReference type="RefSeq" id="WP_334251388.1">
    <property type="nucleotide sequence ID" value="NZ_JBAKBE010000006.1"/>
</dbReference>
<feature type="domain" description="IclR-ED" evidence="5">
    <location>
        <begin position="73"/>
        <end position="258"/>
    </location>
</feature>
<dbReference type="PANTHER" id="PTHR30136:SF33">
    <property type="entry name" value="TRANSCRIPTIONAL REGULATORY PROTEIN"/>
    <property type="match status" value="1"/>
</dbReference>
<evidence type="ECO:0000256" key="2">
    <source>
        <dbReference type="ARBA" id="ARBA00023125"/>
    </source>
</evidence>
<evidence type="ECO:0000313" key="6">
    <source>
        <dbReference type="EMBL" id="MEH0096926.1"/>
    </source>
</evidence>
<proteinExistence type="predicted"/>
<evidence type="ECO:0000259" key="5">
    <source>
        <dbReference type="PROSITE" id="PS51078"/>
    </source>
</evidence>
<dbReference type="PANTHER" id="PTHR30136">
    <property type="entry name" value="HELIX-TURN-HELIX TRANSCRIPTIONAL REGULATOR, ICLR FAMILY"/>
    <property type="match status" value="1"/>
</dbReference>
<protein>
    <submittedName>
        <fullName evidence="6">IclR family transcriptional regulator</fullName>
    </submittedName>
</protein>
<evidence type="ECO:0000256" key="3">
    <source>
        <dbReference type="ARBA" id="ARBA00023163"/>
    </source>
</evidence>
<dbReference type="InterPro" id="IPR014757">
    <property type="entry name" value="Tscrpt_reg_IclR_C"/>
</dbReference>
<dbReference type="Proteomes" id="UP001380822">
    <property type="component" value="Unassembled WGS sequence"/>
</dbReference>
<dbReference type="Gene3D" id="3.30.450.40">
    <property type="match status" value="1"/>
</dbReference>
<dbReference type="Pfam" id="PF09339">
    <property type="entry name" value="HTH_IclR"/>
    <property type="match status" value="1"/>
</dbReference>
<feature type="domain" description="HTH iclR-type" evidence="4">
    <location>
        <begin position="10"/>
        <end position="72"/>
    </location>
</feature>
<organism evidence="6 7">
    <name type="scientific">Pannonibacter anstelovis</name>
    <dbReference type="NCBI Taxonomy" id="3121537"/>
    <lineage>
        <taxon>Bacteria</taxon>
        <taxon>Pseudomonadati</taxon>
        <taxon>Pseudomonadota</taxon>
        <taxon>Alphaproteobacteria</taxon>
        <taxon>Hyphomicrobiales</taxon>
        <taxon>Stappiaceae</taxon>
        <taxon>Pannonibacter</taxon>
    </lineage>
</organism>
<reference evidence="6 7" key="1">
    <citation type="submission" date="2024-02" db="EMBL/GenBank/DDBJ databases">
        <title>A new putative Pannonibacter species isolated from two cases of bloodstream infections in paediatric patients.</title>
        <authorList>
            <person name="Castellana S."/>
            <person name="De Laurentiis V."/>
            <person name="Grassi M."/>
            <person name="De Leonardis F."/>
            <person name="Mosca A."/>
            <person name="De Carlo C."/>
            <person name="Sparapano E."/>
            <person name="Ronga L."/>
            <person name="Santacroce L."/>
            <person name="Chironna M."/>
            <person name="De Robertis A."/>
            <person name="Bianco A."/>
            <person name="Del Sambro L."/>
            <person name="Capozzi L."/>
            <person name="Parisi A."/>
        </authorList>
    </citation>
    <scope>NUCLEOTIDE SEQUENCE [LARGE SCALE GENOMIC DNA]</scope>
    <source>
        <strain evidence="6 7">Pt2</strain>
    </source>
</reference>
<comment type="caution">
    <text evidence="6">The sequence shown here is derived from an EMBL/GenBank/DDBJ whole genome shotgun (WGS) entry which is preliminary data.</text>
</comment>
<dbReference type="Pfam" id="PF01614">
    <property type="entry name" value="IclR_C"/>
    <property type="match status" value="1"/>
</dbReference>
<evidence type="ECO:0000256" key="1">
    <source>
        <dbReference type="ARBA" id="ARBA00023015"/>
    </source>
</evidence>
<dbReference type="EMBL" id="JBAKBE010000006">
    <property type="protein sequence ID" value="MEH0096926.1"/>
    <property type="molecule type" value="Genomic_DNA"/>
</dbReference>
<sequence length="269" mass="29170">MKDENDPRFATTLARGLSVLRAFRMGEDGLSNAEIAQRTGLPKSTVSRLTWTLVRLGYLVQSSNDDRFRPGPTLIAVGQVAGSSLSFLVPAHDLMSELADATGTLVVLSVRDGDKLVLIRTWRPRGVSSIWLEVGQRIPMRRTASARAYVAALSSAEFEQLLSARDFSGADELHGWAEERNQALAELAAKGFVRTAGGAQSGVAYNAVSAPFRPGELAEPVTFTCGALPDTADLERIDTQIGPMLSEAVRRLERMTGQMSSLIRKDIRP</sequence>
<dbReference type="InterPro" id="IPR005471">
    <property type="entry name" value="Tscrpt_reg_IclR_N"/>
</dbReference>
<keyword evidence="2" id="KW-0238">DNA-binding</keyword>
<dbReference type="Gene3D" id="1.10.10.10">
    <property type="entry name" value="Winged helix-like DNA-binding domain superfamily/Winged helix DNA-binding domain"/>
    <property type="match status" value="1"/>
</dbReference>
<dbReference type="InterPro" id="IPR029016">
    <property type="entry name" value="GAF-like_dom_sf"/>
</dbReference>
<evidence type="ECO:0000259" key="4">
    <source>
        <dbReference type="PROSITE" id="PS51077"/>
    </source>
</evidence>
<dbReference type="PROSITE" id="PS51077">
    <property type="entry name" value="HTH_ICLR"/>
    <property type="match status" value="1"/>
</dbReference>
<name>A0ABU7ZPG1_9HYPH</name>
<dbReference type="InterPro" id="IPR036388">
    <property type="entry name" value="WH-like_DNA-bd_sf"/>
</dbReference>
<gene>
    <name evidence="6" type="ORF">V6L76_11710</name>
</gene>
<dbReference type="InterPro" id="IPR050707">
    <property type="entry name" value="HTH_MetabolicPath_Reg"/>
</dbReference>
<dbReference type="SMART" id="SM00346">
    <property type="entry name" value="HTH_ICLR"/>
    <property type="match status" value="1"/>
</dbReference>
<accession>A0ABU7ZPG1</accession>
<dbReference type="SUPFAM" id="SSF55781">
    <property type="entry name" value="GAF domain-like"/>
    <property type="match status" value="1"/>
</dbReference>
<dbReference type="PROSITE" id="PS51078">
    <property type="entry name" value="ICLR_ED"/>
    <property type="match status" value="1"/>
</dbReference>